<gene>
    <name evidence="1" type="ORF">SAMN05216337_10518</name>
</gene>
<sequence>MTNAVISASAIDLQGISRAAFELIVSAEVTSEAFEASALADLARRAIRRDDRLRL</sequence>
<reference evidence="1 2" key="1">
    <citation type="submission" date="2016-10" db="EMBL/GenBank/DDBJ databases">
        <authorList>
            <person name="de Groot N.N."/>
        </authorList>
    </citation>
    <scope>NUCLEOTIDE SEQUENCE [LARGE SCALE GENOMIC DNA]</scope>
    <source>
        <strain evidence="1 2">R5</strain>
    </source>
</reference>
<dbReference type="EMBL" id="FMZW01000051">
    <property type="protein sequence ID" value="SDF31221.1"/>
    <property type="molecule type" value="Genomic_DNA"/>
</dbReference>
<evidence type="ECO:0000313" key="2">
    <source>
        <dbReference type="Proteomes" id="UP000199245"/>
    </source>
</evidence>
<dbReference type="Proteomes" id="UP000199245">
    <property type="component" value="Unassembled WGS sequence"/>
</dbReference>
<accession>A0A1G7K2K1</accession>
<dbReference type="AlphaFoldDB" id="A0A1G7K2K1"/>
<evidence type="ECO:0000313" key="1">
    <source>
        <dbReference type="EMBL" id="SDF31221.1"/>
    </source>
</evidence>
<name>A0A1G7K2K1_9BRAD</name>
<dbReference type="RefSeq" id="WP_233443092.1">
    <property type="nucleotide sequence ID" value="NZ_FMZW01000051.1"/>
</dbReference>
<protein>
    <submittedName>
        <fullName evidence="1">Uncharacterized protein</fullName>
    </submittedName>
</protein>
<proteinExistence type="predicted"/>
<organism evidence="1 2">
    <name type="scientific">Bradyrhizobium brasilense</name>
    <dbReference type="NCBI Taxonomy" id="1419277"/>
    <lineage>
        <taxon>Bacteria</taxon>
        <taxon>Pseudomonadati</taxon>
        <taxon>Pseudomonadota</taxon>
        <taxon>Alphaproteobacteria</taxon>
        <taxon>Hyphomicrobiales</taxon>
        <taxon>Nitrobacteraceae</taxon>
        <taxon>Bradyrhizobium</taxon>
    </lineage>
</organism>